<evidence type="ECO:0000313" key="2">
    <source>
        <dbReference type="EMBL" id="EID54733.1"/>
    </source>
</evidence>
<name>I0V3N0_9PSEU</name>
<protein>
    <submittedName>
        <fullName evidence="2">DNA polymerase III, delta'' subunit</fullName>
    </submittedName>
</protein>
<dbReference type="GO" id="GO:0006261">
    <property type="term" value="P:DNA-templated DNA replication"/>
    <property type="evidence" value="ECO:0007669"/>
    <property type="project" value="TreeGrafter"/>
</dbReference>
<dbReference type="GO" id="GO:0008408">
    <property type="term" value="F:3'-5' exonuclease activity"/>
    <property type="evidence" value="ECO:0007669"/>
    <property type="project" value="InterPro"/>
</dbReference>
<dbReference type="EMBL" id="JH636049">
    <property type="protein sequence ID" value="EID54733.1"/>
    <property type="molecule type" value="Genomic_DNA"/>
</dbReference>
<dbReference type="GO" id="GO:0003887">
    <property type="term" value="F:DNA-directed DNA polymerase activity"/>
    <property type="evidence" value="ECO:0007669"/>
    <property type="project" value="InterPro"/>
</dbReference>
<dbReference type="SMART" id="SM00382">
    <property type="entry name" value="AAA"/>
    <property type="match status" value="1"/>
</dbReference>
<dbReference type="NCBIfam" id="TIGR00678">
    <property type="entry name" value="holB"/>
    <property type="match status" value="1"/>
</dbReference>
<dbReference type="PANTHER" id="PTHR11669:SF8">
    <property type="entry name" value="DNA POLYMERASE III SUBUNIT DELTA"/>
    <property type="match status" value="1"/>
</dbReference>
<feature type="domain" description="AAA+ ATPase" evidence="1">
    <location>
        <begin position="49"/>
        <end position="190"/>
    </location>
</feature>
<dbReference type="Pfam" id="PF13177">
    <property type="entry name" value="DNA_pol3_delta2"/>
    <property type="match status" value="1"/>
</dbReference>
<dbReference type="Gene3D" id="3.40.50.300">
    <property type="entry name" value="P-loop containing nucleotide triphosphate hydrolases"/>
    <property type="match status" value="1"/>
</dbReference>
<sequence>MTNSAAPAGTTGRVWSQLVGQEQAVETLASAAESAAALVSGRTDDHGSMTHAWLFTGPPGSGRSVAARVFAAALQCTLDAGCGECQGCRTTLAGTHADVKLVVPEGLSISVGEMRALVQAAARRPTTGRWQVVIIEDADRLTEGASNALLKAVEEPAERTVFLLCAPSDHPDDVSVTIRSRCRLVNLRTPSPEAIATVLVERDGIDPERARWAASVCGGHVGRARRLATDDSTRERRAAVLRIPLGLRRADDVFRCADELIKTAETDATEESRARDEVEQEALRTAMGSGGTGKGVSAAKRAADAAVRALEKRQKSRATRTQRDTLDLALVDLAGFYRDALVQAGGSTAALTHPDFAEQSAEAARLWGPVSTLRRLEAVLACRDAIGWNVKPRIAVEAMLTTLREG</sequence>
<dbReference type="RefSeq" id="WP_006238880.1">
    <property type="nucleotide sequence ID" value="NZ_JH636049.1"/>
</dbReference>
<reference evidence="2 3" key="1">
    <citation type="submission" date="2012-01" db="EMBL/GenBank/DDBJ databases">
        <title>Improved High-Quality Draft sequence of Saccharomonospora xinjiangensis XJ-54.</title>
        <authorList>
            <consortium name="US DOE Joint Genome Institute"/>
            <person name="Lucas S."/>
            <person name="Han J."/>
            <person name="Lapidus A."/>
            <person name="Cheng J.-F."/>
            <person name="Goodwin L."/>
            <person name="Pitluck S."/>
            <person name="Peters L."/>
            <person name="Mikhailova N."/>
            <person name="Teshima H."/>
            <person name="Detter J.C."/>
            <person name="Han C."/>
            <person name="Tapia R."/>
            <person name="Land M."/>
            <person name="Hauser L."/>
            <person name="Kyrpides N."/>
            <person name="Ivanova N."/>
            <person name="Pagani I."/>
            <person name="Brambilla E.-M."/>
            <person name="Klenk H.-P."/>
            <person name="Woyke T."/>
        </authorList>
    </citation>
    <scope>NUCLEOTIDE SEQUENCE [LARGE SCALE GENOMIC DNA]</scope>
    <source>
        <strain evidence="2 3">XJ-54</strain>
    </source>
</reference>
<dbReference type="InterPro" id="IPR050238">
    <property type="entry name" value="DNA_Rep/Repair_Clamp_Loader"/>
</dbReference>
<keyword evidence="3" id="KW-1185">Reference proteome</keyword>
<dbReference type="HOGENOM" id="CLU_006229_4_1_11"/>
<accession>I0V3N0</accession>
<dbReference type="AlphaFoldDB" id="I0V3N0"/>
<dbReference type="Proteomes" id="UP000004691">
    <property type="component" value="Unassembled WGS sequence"/>
</dbReference>
<dbReference type="SUPFAM" id="SSF52540">
    <property type="entry name" value="P-loop containing nucleoside triphosphate hydrolases"/>
    <property type="match status" value="1"/>
</dbReference>
<dbReference type="NCBIfam" id="NF005926">
    <property type="entry name" value="PRK07940.1"/>
    <property type="match status" value="1"/>
</dbReference>
<dbReference type="InterPro" id="IPR004622">
    <property type="entry name" value="DNA_pol_HolB"/>
</dbReference>
<gene>
    <name evidence="2" type="ORF">SacxiDRAFT_2510</name>
</gene>
<organism evidence="2 3">
    <name type="scientific">Saccharomonospora xinjiangensis XJ-54</name>
    <dbReference type="NCBI Taxonomy" id="882086"/>
    <lineage>
        <taxon>Bacteria</taxon>
        <taxon>Bacillati</taxon>
        <taxon>Actinomycetota</taxon>
        <taxon>Actinomycetes</taxon>
        <taxon>Pseudonocardiales</taxon>
        <taxon>Pseudonocardiaceae</taxon>
        <taxon>Saccharomonospora</taxon>
    </lineage>
</organism>
<dbReference type="STRING" id="882086.SacxiDRAFT_2510"/>
<dbReference type="InterPro" id="IPR027417">
    <property type="entry name" value="P-loop_NTPase"/>
</dbReference>
<proteinExistence type="predicted"/>
<evidence type="ECO:0000259" key="1">
    <source>
        <dbReference type="SMART" id="SM00382"/>
    </source>
</evidence>
<dbReference type="eggNOG" id="COG0470">
    <property type="taxonomic scope" value="Bacteria"/>
</dbReference>
<dbReference type="InterPro" id="IPR003593">
    <property type="entry name" value="AAA+_ATPase"/>
</dbReference>
<dbReference type="OrthoDB" id="9809531at2"/>
<dbReference type="PANTHER" id="PTHR11669">
    <property type="entry name" value="REPLICATION FACTOR C / DNA POLYMERASE III GAMMA-TAU SUBUNIT"/>
    <property type="match status" value="1"/>
</dbReference>
<evidence type="ECO:0000313" key="3">
    <source>
        <dbReference type="Proteomes" id="UP000004691"/>
    </source>
</evidence>